<dbReference type="EMBL" id="FNVT01000006">
    <property type="protein sequence ID" value="SEG89317.1"/>
    <property type="molecule type" value="Genomic_DNA"/>
</dbReference>
<evidence type="ECO:0000313" key="2">
    <source>
        <dbReference type="Proteomes" id="UP000236732"/>
    </source>
</evidence>
<sequence>MPEHQDLSNSPQAQPDAIHTGLGRELHVNNPRFLNPYLNLAPYTSPMSTDTGIVHVDGWAIRFGNVEIISANYAKTRNLSQALNLNGTVQGGIEQELLTTPGKRVTVKMRAGHNQYTPNQDTKMHVQVNGDANTRVTYQLGILTKLVDQPTQSNYWHEVSYTFRAKGHDILQIDGDENGGVGGPFITEVRAYEADWDQGAGS</sequence>
<evidence type="ECO:0000313" key="1">
    <source>
        <dbReference type="EMBL" id="SEG89317.1"/>
    </source>
</evidence>
<dbReference type="Gene3D" id="2.60.120.260">
    <property type="entry name" value="Galactose-binding domain-like"/>
    <property type="match status" value="1"/>
</dbReference>
<keyword evidence="2" id="KW-1185">Reference proteome</keyword>
<dbReference type="RefSeq" id="WP_146103772.1">
    <property type="nucleotide sequence ID" value="NZ_FNVT01000006.1"/>
</dbReference>
<organism evidence="1 2">
    <name type="scientific">Nonomuraea solani</name>
    <dbReference type="NCBI Taxonomy" id="1144553"/>
    <lineage>
        <taxon>Bacteria</taxon>
        <taxon>Bacillati</taxon>
        <taxon>Actinomycetota</taxon>
        <taxon>Actinomycetes</taxon>
        <taxon>Streptosporangiales</taxon>
        <taxon>Streptosporangiaceae</taxon>
        <taxon>Nonomuraea</taxon>
    </lineage>
</organism>
<dbReference type="AlphaFoldDB" id="A0A1H6DVE0"/>
<name>A0A1H6DVE0_9ACTN</name>
<protein>
    <submittedName>
        <fullName evidence="1">Uncharacterized protein</fullName>
    </submittedName>
</protein>
<gene>
    <name evidence="1" type="ORF">SAMN05444920_106429</name>
</gene>
<dbReference type="Proteomes" id="UP000236732">
    <property type="component" value="Unassembled WGS sequence"/>
</dbReference>
<dbReference type="OrthoDB" id="5187999at2"/>
<reference evidence="1 2" key="1">
    <citation type="submission" date="2016-10" db="EMBL/GenBank/DDBJ databases">
        <authorList>
            <person name="de Groot N.N."/>
        </authorList>
    </citation>
    <scope>NUCLEOTIDE SEQUENCE [LARGE SCALE GENOMIC DNA]</scope>
    <source>
        <strain evidence="1 2">CGMCC 4.7037</strain>
    </source>
</reference>
<proteinExistence type="predicted"/>
<accession>A0A1H6DVE0</accession>